<evidence type="ECO:0000256" key="1">
    <source>
        <dbReference type="SAM" id="MobiDB-lite"/>
    </source>
</evidence>
<dbReference type="Pfam" id="PF14303">
    <property type="entry name" value="NAM-associated"/>
    <property type="match status" value="1"/>
</dbReference>
<keyword evidence="4" id="KW-1185">Reference proteome</keyword>
<feature type="domain" description="No apical meristem-associated C-terminal" evidence="2">
    <location>
        <begin position="266"/>
        <end position="414"/>
    </location>
</feature>
<dbReference type="InterPro" id="IPR029466">
    <property type="entry name" value="NAM-associated_C"/>
</dbReference>
<reference evidence="3" key="1">
    <citation type="submission" date="2024-10" db="EMBL/GenBank/DDBJ databases">
        <authorList>
            <person name="Ryan C."/>
        </authorList>
    </citation>
    <scope>NUCLEOTIDE SEQUENCE [LARGE SCALE GENOMIC DNA]</scope>
</reference>
<evidence type="ECO:0000259" key="2">
    <source>
        <dbReference type="Pfam" id="PF14303"/>
    </source>
</evidence>
<accession>A0ABC8YKR6</accession>
<feature type="region of interest" description="Disordered" evidence="1">
    <location>
        <begin position="1"/>
        <end position="62"/>
    </location>
</feature>
<sequence>MSRQSRRTLAPPPPEIPSPATRLTMPLPPPPLLPQSTPPPFPSIYGGPGTWFPPGTQQSMAPSSVPCWFPAVQQPGMAGGPRCLATSLGASTGRTPTPDQEEPDLQAWGSDSHPPGGFVNLLKKSTSNPTQVMGNGSSSQPINVGDDTNNGDCARTEKRLLWTKEEDLRLVSAWLNNSNDPIQANYKKNDQYWKGVAAVFNSTTPKNRARQAKQVKDHFGRIKKRVAWFCGSWKEANAMWASGESDVDLMERALASYEEDHKKDGPFMFKHCWDVLRKEPKWDAYLERLDEEIEPENRKFNVQEDVTQHFSLDDVRDERPIGGKKAKEQQKRKRKDEACIIDLEDELHKFVDAQNTANEGRKEMLETQRRVSSEKLEARKLAYLAAKEHKESTMLETYRSLMMQDTSVMSEDVRSEHVLALRCFREKIFGKAD</sequence>
<organism evidence="3 4">
    <name type="scientific">Urochloa decumbens</name>
    <dbReference type="NCBI Taxonomy" id="240449"/>
    <lineage>
        <taxon>Eukaryota</taxon>
        <taxon>Viridiplantae</taxon>
        <taxon>Streptophyta</taxon>
        <taxon>Embryophyta</taxon>
        <taxon>Tracheophyta</taxon>
        <taxon>Spermatophyta</taxon>
        <taxon>Magnoliopsida</taxon>
        <taxon>Liliopsida</taxon>
        <taxon>Poales</taxon>
        <taxon>Poaceae</taxon>
        <taxon>PACMAD clade</taxon>
        <taxon>Panicoideae</taxon>
        <taxon>Panicodae</taxon>
        <taxon>Paniceae</taxon>
        <taxon>Melinidinae</taxon>
        <taxon>Urochloa</taxon>
    </lineage>
</organism>
<dbReference type="AlphaFoldDB" id="A0ABC8YKR6"/>
<dbReference type="PANTHER" id="PTHR45224">
    <property type="entry name" value="OS01G0527900 PROTEIN-RELATED"/>
    <property type="match status" value="1"/>
</dbReference>
<evidence type="ECO:0000313" key="3">
    <source>
        <dbReference type="EMBL" id="CAL4944553.1"/>
    </source>
</evidence>
<dbReference type="EMBL" id="OZ075126">
    <property type="protein sequence ID" value="CAL4944553.1"/>
    <property type="molecule type" value="Genomic_DNA"/>
</dbReference>
<feature type="compositionally biased region" description="Pro residues" evidence="1">
    <location>
        <begin position="26"/>
        <end position="42"/>
    </location>
</feature>
<feature type="compositionally biased region" description="Polar residues" evidence="1">
    <location>
        <begin position="88"/>
        <end position="98"/>
    </location>
</feature>
<name>A0ABC8YKR6_9POAL</name>
<dbReference type="Proteomes" id="UP001497457">
    <property type="component" value="Chromosome 16b"/>
</dbReference>
<evidence type="ECO:0000313" key="4">
    <source>
        <dbReference type="Proteomes" id="UP001497457"/>
    </source>
</evidence>
<dbReference type="PANTHER" id="PTHR45224:SF16">
    <property type="entry name" value="OS01G0527900 PROTEIN"/>
    <property type="match status" value="1"/>
</dbReference>
<feature type="compositionally biased region" description="Polar residues" evidence="1">
    <location>
        <begin position="123"/>
        <end position="150"/>
    </location>
</feature>
<proteinExistence type="predicted"/>
<gene>
    <name evidence="3" type="ORF">URODEC1_LOCUS34890</name>
</gene>
<feature type="region of interest" description="Disordered" evidence="1">
    <location>
        <begin position="87"/>
        <end position="150"/>
    </location>
</feature>
<protein>
    <recommendedName>
        <fullName evidence="2">No apical meristem-associated C-terminal domain-containing protein</fullName>
    </recommendedName>
</protein>